<feature type="signal peptide" evidence="3">
    <location>
        <begin position="1"/>
        <end position="21"/>
    </location>
</feature>
<dbReference type="PROSITE" id="PS51125">
    <property type="entry name" value="NHL"/>
    <property type="match status" value="3"/>
</dbReference>
<dbReference type="Gene3D" id="2.120.10.30">
    <property type="entry name" value="TolB, C-terminal domain"/>
    <property type="match status" value="3"/>
</dbReference>
<sequence>MKVICAVLACLYVTACASSSATGQRSASRELQWPPLPLEPRIEWVKDINDYRDAGISKGFWQRLADLVFGEDKTRIIKPYGVFCDEKERLFVVDVGASVVHVMDMRNKEYFLIGKEDKAVFRTPIAITEDEQENVYITDSSAGAIYRYSLIRKELSPFVPFKLGRPTGIAYNRRNKLIYVTDTAAHQVIAFGLDGMERMRIGVRGDLPGQFNYPTDLFVDAQGSLLVTDALNFRIQRFSPDGQLLDVFGRAGDSSGSFAKPKGVAVDSEGHIYVCDALFDAVQIFDGTGRVLLDFGSNGGQEGQFWMPSGIYIDGKDYIYVADTYNRRVQVFRYLKLGDAMVRGAKK</sequence>
<dbReference type="InterPro" id="IPR013658">
    <property type="entry name" value="SGL"/>
</dbReference>
<dbReference type="EMBL" id="CP000698">
    <property type="protein sequence ID" value="ABQ26929.1"/>
    <property type="molecule type" value="Genomic_DNA"/>
</dbReference>
<dbReference type="GO" id="GO:0008270">
    <property type="term" value="F:zinc ion binding"/>
    <property type="evidence" value="ECO:0007669"/>
    <property type="project" value="UniProtKB-KW"/>
</dbReference>
<evidence type="ECO:0000313" key="5">
    <source>
        <dbReference type="EMBL" id="ABQ26929.1"/>
    </source>
</evidence>
<evidence type="ECO:0000259" key="4">
    <source>
        <dbReference type="Pfam" id="PF08450"/>
    </source>
</evidence>
<accession>A5G561</accession>
<dbReference type="CDD" id="cd14962">
    <property type="entry name" value="NHL_like_6"/>
    <property type="match status" value="1"/>
</dbReference>
<feature type="repeat" description="NHL" evidence="2">
    <location>
        <begin position="245"/>
        <end position="288"/>
    </location>
</feature>
<evidence type="ECO:0000256" key="1">
    <source>
        <dbReference type="ARBA" id="ARBA00022737"/>
    </source>
</evidence>
<proteinExistence type="predicted"/>
<dbReference type="AlphaFoldDB" id="A5G561"/>
<feature type="chain" id="PRO_5002682010" evidence="3">
    <location>
        <begin position="22"/>
        <end position="347"/>
    </location>
</feature>
<dbReference type="KEGG" id="gur:Gura_2755"/>
<keyword evidence="1" id="KW-0677">Repeat</keyword>
<keyword evidence="3" id="KW-0732">Signal</keyword>
<dbReference type="InterPro" id="IPR050952">
    <property type="entry name" value="TRIM-NHL_E3_ligases"/>
</dbReference>
<dbReference type="InterPro" id="IPR001258">
    <property type="entry name" value="NHL_repeat"/>
</dbReference>
<dbReference type="Proteomes" id="UP000006695">
    <property type="component" value="Chromosome"/>
</dbReference>
<dbReference type="HOGENOM" id="CLU_008645_8_0_7"/>
<feature type="domain" description="SMP-30/Gluconolactonase/LRE-like region" evidence="4">
    <location>
        <begin position="140"/>
        <end position="246"/>
    </location>
</feature>
<dbReference type="SUPFAM" id="SSF101898">
    <property type="entry name" value="NHL repeat"/>
    <property type="match status" value="1"/>
</dbReference>
<dbReference type="Pfam" id="PF08450">
    <property type="entry name" value="SGL"/>
    <property type="match status" value="1"/>
</dbReference>
<organism evidence="5 6">
    <name type="scientific">Geotalea uraniireducens (strain Rf4)</name>
    <name type="common">Geobacter uraniireducens</name>
    <dbReference type="NCBI Taxonomy" id="351605"/>
    <lineage>
        <taxon>Bacteria</taxon>
        <taxon>Pseudomonadati</taxon>
        <taxon>Thermodesulfobacteriota</taxon>
        <taxon>Desulfuromonadia</taxon>
        <taxon>Geobacterales</taxon>
        <taxon>Geobacteraceae</taxon>
        <taxon>Geotalea</taxon>
    </lineage>
</organism>
<dbReference type="PANTHER" id="PTHR24104:SF25">
    <property type="entry name" value="PROTEIN LIN-41"/>
    <property type="match status" value="1"/>
</dbReference>
<feature type="repeat" description="NHL" evidence="2">
    <location>
        <begin position="295"/>
        <end position="335"/>
    </location>
</feature>
<protein>
    <submittedName>
        <fullName evidence="5">NHL repeat containing protein</fullName>
    </submittedName>
</protein>
<evidence type="ECO:0000313" key="6">
    <source>
        <dbReference type="Proteomes" id="UP000006695"/>
    </source>
</evidence>
<reference evidence="5 6" key="1">
    <citation type="submission" date="2007-05" db="EMBL/GenBank/DDBJ databases">
        <title>Complete sequence of Geobacter uraniireducens Rf4.</title>
        <authorList>
            <consortium name="US DOE Joint Genome Institute"/>
            <person name="Copeland A."/>
            <person name="Lucas S."/>
            <person name="Lapidus A."/>
            <person name="Barry K."/>
            <person name="Detter J.C."/>
            <person name="Glavina del Rio T."/>
            <person name="Hammon N."/>
            <person name="Israni S."/>
            <person name="Dalin E."/>
            <person name="Tice H."/>
            <person name="Pitluck S."/>
            <person name="Chertkov O."/>
            <person name="Brettin T."/>
            <person name="Bruce D."/>
            <person name="Han C."/>
            <person name="Schmutz J."/>
            <person name="Larimer F."/>
            <person name="Land M."/>
            <person name="Hauser L."/>
            <person name="Kyrpides N."/>
            <person name="Mikhailova N."/>
            <person name="Shelobolina E."/>
            <person name="Aklujkar M."/>
            <person name="Lovley D."/>
            <person name="Richardson P."/>
        </authorList>
    </citation>
    <scope>NUCLEOTIDE SEQUENCE [LARGE SCALE GENOMIC DNA]</scope>
    <source>
        <strain evidence="5 6">Rf4</strain>
    </source>
</reference>
<dbReference type="Pfam" id="PF01436">
    <property type="entry name" value="NHL"/>
    <property type="match status" value="2"/>
</dbReference>
<gene>
    <name evidence="5" type="ordered locus">Gura_2755</name>
</gene>
<evidence type="ECO:0000256" key="2">
    <source>
        <dbReference type="PROSITE-ProRule" id="PRU00504"/>
    </source>
</evidence>
<dbReference type="InterPro" id="IPR011042">
    <property type="entry name" value="6-blade_b-propeller_TolB-like"/>
</dbReference>
<name>A5G561_GEOUR</name>
<evidence type="ECO:0000256" key="3">
    <source>
        <dbReference type="SAM" id="SignalP"/>
    </source>
</evidence>
<keyword evidence="6" id="KW-1185">Reference proteome</keyword>
<dbReference type="STRING" id="351605.Gura_2755"/>
<feature type="repeat" description="NHL" evidence="2">
    <location>
        <begin position="200"/>
        <end position="241"/>
    </location>
</feature>
<dbReference type="PANTHER" id="PTHR24104">
    <property type="entry name" value="E3 UBIQUITIN-PROTEIN LIGASE NHLRC1-RELATED"/>
    <property type="match status" value="1"/>
</dbReference>